<evidence type="ECO:0000313" key="7">
    <source>
        <dbReference type="Proteomes" id="UP000317778"/>
    </source>
</evidence>
<dbReference type="SUPFAM" id="SSF109635">
    <property type="entry name" value="DnaK suppressor protein DksA, alpha-hairpin domain"/>
    <property type="match status" value="1"/>
</dbReference>
<evidence type="ECO:0000256" key="2">
    <source>
        <dbReference type="ARBA" id="ARBA00022771"/>
    </source>
</evidence>
<dbReference type="SUPFAM" id="SSF57716">
    <property type="entry name" value="Glucocorticoid receptor-like (DNA-binding domain)"/>
    <property type="match status" value="1"/>
</dbReference>
<feature type="zinc finger region" description="dksA C4-type" evidence="4">
    <location>
        <begin position="91"/>
        <end position="115"/>
    </location>
</feature>
<feature type="domain" description="Zinc finger DksA/TraR C4-type" evidence="5">
    <location>
        <begin position="86"/>
        <end position="120"/>
    </location>
</feature>
<comment type="caution">
    <text evidence="6">The sequence shown here is derived from an EMBL/GenBank/DDBJ whole genome shotgun (WGS) entry which is preliminary data.</text>
</comment>
<proteinExistence type="predicted"/>
<dbReference type="EMBL" id="NJBO01000013">
    <property type="protein sequence ID" value="TKJ41396.1"/>
    <property type="molecule type" value="Genomic_DNA"/>
</dbReference>
<evidence type="ECO:0000256" key="4">
    <source>
        <dbReference type="PROSITE-ProRule" id="PRU00510"/>
    </source>
</evidence>
<evidence type="ECO:0000313" key="6">
    <source>
        <dbReference type="EMBL" id="TKJ41396.1"/>
    </source>
</evidence>
<dbReference type="PANTHER" id="PTHR33823:SF4">
    <property type="entry name" value="GENERAL STRESS PROTEIN 16O"/>
    <property type="match status" value="1"/>
</dbReference>
<dbReference type="InterPro" id="IPR037187">
    <property type="entry name" value="DnaK_N"/>
</dbReference>
<keyword evidence="2" id="KW-0863">Zinc-finger</keyword>
<protein>
    <recommendedName>
        <fullName evidence="5">Zinc finger DksA/TraR C4-type domain-containing protein</fullName>
    </recommendedName>
</protein>
<dbReference type="Pfam" id="PF01258">
    <property type="entry name" value="zf-dskA_traR"/>
    <property type="match status" value="1"/>
</dbReference>
<dbReference type="GO" id="GO:0008270">
    <property type="term" value="F:zinc ion binding"/>
    <property type="evidence" value="ECO:0007669"/>
    <property type="project" value="UniProtKB-KW"/>
</dbReference>
<accession>A0A532V2F9</accession>
<reference evidence="6 7" key="1">
    <citation type="submission" date="2017-06" db="EMBL/GenBank/DDBJ databases">
        <title>Novel microbial phyla capable of carbon fixation and sulfur reduction in deep-sea sediments.</title>
        <authorList>
            <person name="Huang J."/>
            <person name="Baker B."/>
            <person name="Wang Y."/>
        </authorList>
    </citation>
    <scope>NUCLEOTIDE SEQUENCE [LARGE SCALE GENOMIC DNA]</scope>
    <source>
        <strain evidence="6">B3_TA06</strain>
    </source>
</reference>
<keyword evidence="3" id="KW-0862">Zinc</keyword>
<dbReference type="PROSITE" id="PS51128">
    <property type="entry name" value="ZF_DKSA_2"/>
    <property type="match status" value="1"/>
</dbReference>
<dbReference type="Gene3D" id="1.20.120.910">
    <property type="entry name" value="DksA, coiled-coil domain"/>
    <property type="match status" value="1"/>
</dbReference>
<organism evidence="6 7">
    <name type="scientific">candidate division TA06 bacterium B3_TA06</name>
    <dbReference type="NCBI Taxonomy" id="2012487"/>
    <lineage>
        <taxon>Bacteria</taxon>
        <taxon>Bacteria division TA06</taxon>
    </lineage>
</organism>
<sequence>MTKRNRQRYARKLLAEKLHLLREIGVEEKALAELAREASGDLSSFTFHMADQSGETYRRELKASLTSEQTRILRAIDEALKRIYNGTFGICSRCGAKVQRERLDYVPYAKHCIKCQRSLEGS</sequence>
<evidence type="ECO:0000256" key="1">
    <source>
        <dbReference type="ARBA" id="ARBA00022723"/>
    </source>
</evidence>
<name>A0A532V2F9_UNCT6</name>
<keyword evidence="1" id="KW-0479">Metal-binding</keyword>
<dbReference type="Proteomes" id="UP000317778">
    <property type="component" value="Unassembled WGS sequence"/>
</dbReference>
<evidence type="ECO:0000256" key="3">
    <source>
        <dbReference type="ARBA" id="ARBA00022833"/>
    </source>
</evidence>
<gene>
    <name evidence="6" type="ORF">CEE36_08045</name>
</gene>
<dbReference type="InterPro" id="IPR000962">
    <property type="entry name" value="Znf_DskA_TraR"/>
</dbReference>
<evidence type="ECO:0000259" key="5">
    <source>
        <dbReference type="Pfam" id="PF01258"/>
    </source>
</evidence>
<dbReference type="AlphaFoldDB" id="A0A532V2F9"/>
<dbReference type="PANTHER" id="PTHR33823">
    <property type="entry name" value="RNA POLYMERASE-BINDING TRANSCRIPTION FACTOR DKSA-RELATED"/>
    <property type="match status" value="1"/>
</dbReference>